<comment type="caution">
    <text evidence="1">The sequence shown here is derived from an EMBL/GenBank/DDBJ whole genome shotgun (WGS) entry which is preliminary data.</text>
</comment>
<keyword evidence="2" id="KW-1185">Reference proteome</keyword>
<name>A0A7J7JF87_BUGNE</name>
<accession>A0A7J7JF87</accession>
<gene>
    <name evidence="1" type="ORF">EB796_016899</name>
</gene>
<evidence type="ECO:0000313" key="2">
    <source>
        <dbReference type="Proteomes" id="UP000593567"/>
    </source>
</evidence>
<dbReference type="Proteomes" id="UP000593567">
    <property type="component" value="Unassembled WGS sequence"/>
</dbReference>
<reference evidence="1" key="1">
    <citation type="submission" date="2020-06" db="EMBL/GenBank/DDBJ databases">
        <title>Draft genome of Bugula neritina, a colonial animal packing powerful symbionts and potential medicines.</title>
        <authorList>
            <person name="Rayko M."/>
        </authorList>
    </citation>
    <scope>NUCLEOTIDE SEQUENCE [LARGE SCALE GENOMIC DNA]</scope>
    <source>
        <strain evidence="1">Kwan_BN1</strain>
    </source>
</reference>
<proteinExistence type="predicted"/>
<dbReference type="AlphaFoldDB" id="A0A7J7JF87"/>
<evidence type="ECO:0000313" key="1">
    <source>
        <dbReference type="EMBL" id="KAF6024795.1"/>
    </source>
</evidence>
<organism evidence="1 2">
    <name type="scientific">Bugula neritina</name>
    <name type="common">Brown bryozoan</name>
    <name type="synonym">Sertularia neritina</name>
    <dbReference type="NCBI Taxonomy" id="10212"/>
    <lineage>
        <taxon>Eukaryota</taxon>
        <taxon>Metazoa</taxon>
        <taxon>Spiralia</taxon>
        <taxon>Lophotrochozoa</taxon>
        <taxon>Bryozoa</taxon>
        <taxon>Gymnolaemata</taxon>
        <taxon>Cheilostomatida</taxon>
        <taxon>Flustrina</taxon>
        <taxon>Buguloidea</taxon>
        <taxon>Bugulidae</taxon>
        <taxon>Bugula</taxon>
    </lineage>
</organism>
<protein>
    <submittedName>
        <fullName evidence="1">Uncharacterized protein</fullName>
    </submittedName>
</protein>
<sequence>MADHGSLFNRSFSSVLNTFSFTSEDQILSNSNGHLNYINTEYVPPRHRGFSCLQYLRRKLRGLRAEALPGYRSRQSK</sequence>
<dbReference type="EMBL" id="VXIV02002532">
    <property type="protein sequence ID" value="KAF6024795.1"/>
    <property type="molecule type" value="Genomic_DNA"/>
</dbReference>